<dbReference type="InParanoid" id="A0A0P0V5V7"/>
<feature type="compositionally biased region" description="Pro residues" evidence="1">
    <location>
        <begin position="102"/>
        <end position="111"/>
    </location>
</feature>
<dbReference type="AlphaFoldDB" id="A0A0P0V5V7"/>
<reference evidence="3" key="4">
    <citation type="submission" date="2015-10" db="EMBL/GenBank/DDBJ databases">
        <authorList>
            <person name="Sakai H."/>
            <person name="Kawahara Y."/>
            <person name="Matsumoto T."/>
            <person name="Buell C.R."/>
            <person name="Itoh T."/>
        </authorList>
    </citation>
    <scope>NUCLEOTIDE SEQUENCE</scope>
</reference>
<feature type="compositionally biased region" description="Low complexity" evidence="1">
    <location>
        <begin position="22"/>
        <end position="38"/>
    </location>
</feature>
<feature type="region of interest" description="Disordered" evidence="1">
    <location>
        <begin position="69"/>
        <end position="117"/>
    </location>
</feature>
<feature type="compositionally biased region" description="Pro residues" evidence="1">
    <location>
        <begin position="39"/>
        <end position="53"/>
    </location>
</feature>
<proteinExistence type="predicted"/>
<feature type="non-terminal residue" evidence="3">
    <location>
        <position position="1"/>
    </location>
</feature>
<evidence type="ECO:0000313" key="4">
    <source>
        <dbReference type="Proteomes" id="UP000059680"/>
    </source>
</evidence>
<feature type="region of interest" description="Disordered" evidence="1">
    <location>
        <begin position="1"/>
        <end position="57"/>
    </location>
</feature>
<dbReference type="Proteomes" id="UP000059680">
    <property type="component" value="Chromosome 1"/>
</dbReference>
<dbReference type="Gramene" id="Os01t0536200-00">
    <property type="protein sequence ID" value="Os01t0536200-00"/>
    <property type="gene ID" value="Os01g0536200"/>
</dbReference>
<feature type="compositionally biased region" description="Basic residues" evidence="1">
    <location>
        <begin position="9"/>
        <end position="21"/>
    </location>
</feature>
<keyword evidence="4" id="KW-1185">Reference proteome</keyword>
<evidence type="ECO:0000256" key="1">
    <source>
        <dbReference type="SAM" id="MobiDB-lite"/>
    </source>
</evidence>
<protein>
    <submittedName>
        <fullName evidence="2">Os01g0536200 protein</fullName>
    </submittedName>
    <submittedName>
        <fullName evidence="3">Os01g0649566 protein</fullName>
    </submittedName>
</protein>
<dbReference type="EMBL" id="AP014957">
    <property type="protein sequence ID" value="BAS72545.1"/>
    <property type="molecule type" value="Genomic_DNA"/>
</dbReference>
<dbReference type="PaxDb" id="39947-A0A0P0V5V7"/>
<sequence>PPGCQNFPSRHRRRPRHRRLLPKVAPPHAAAAAAVRTSPPSPLPSPPPGPLPPRRCRRCRQDLSPLAVAVAAGRSPSPPHGTLPPRRCHRRRQVVPAAKSSPLPPAPPRSRPAPRRR</sequence>
<name>A0A0P0V5V7_ORYSJ</name>
<reference evidence="3 4" key="3">
    <citation type="journal article" date="2013" name="Rice">
        <title>Improvement of the Oryza sativa Nipponbare reference genome using next generation sequence and optical map data.</title>
        <authorList>
            <person name="Kawahara Y."/>
            <person name="de la Bastide M."/>
            <person name="Hamilton J.P."/>
            <person name="Kanamori H."/>
            <person name="McCombie W.R."/>
            <person name="Ouyang S."/>
            <person name="Schwartz D.C."/>
            <person name="Tanaka T."/>
            <person name="Wu J."/>
            <person name="Zhou S."/>
            <person name="Childs K.L."/>
            <person name="Davidson R.M."/>
            <person name="Lin H."/>
            <person name="Quesada-Ocampo L."/>
            <person name="Vaillancourt B."/>
            <person name="Sakai H."/>
            <person name="Lee S.S."/>
            <person name="Kim J."/>
            <person name="Numa H."/>
            <person name="Itoh T."/>
            <person name="Buell C.R."/>
            <person name="Matsumoto T."/>
        </authorList>
    </citation>
    <scope>NUCLEOTIDE SEQUENCE [LARGE SCALE GENOMIC DNA]</scope>
    <source>
        <strain evidence="4">cv. Nipponbare</strain>
    </source>
</reference>
<evidence type="ECO:0000313" key="3">
    <source>
        <dbReference type="EMBL" id="BAS73431.1"/>
    </source>
</evidence>
<accession>A0A0P0V5V7</accession>
<gene>
    <name evidence="2" type="ordered locus">Os01g0536200</name>
    <name evidence="3" type="ordered locus">Os01g0649566</name>
    <name evidence="2" type="ORF">OSNPB_010536200</name>
    <name evidence="3" type="ORF">OSNPB_010649566</name>
</gene>
<organism evidence="3 4">
    <name type="scientific">Oryza sativa subsp. japonica</name>
    <name type="common">Rice</name>
    <dbReference type="NCBI Taxonomy" id="39947"/>
    <lineage>
        <taxon>Eukaryota</taxon>
        <taxon>Viridiplantae</taxon>
        <taxon>Streptophyta</taxon>
        <taxon>Embryophyta</taxon>
        <taxon>Tracheophyta</taxon>
        <taxon>Spermatophyta</taxon>
        <taxon>Magnoliopsida</taxon>
        <taxon>Liliopsida</taxon>
        <taxon>Poales</taxon>
        <taxon>Poaceae</taxon>
        <taxon>BOP clade</taxon>
        <taxon>Oryzoideae</taxon>
        <taxon>Oryzeae</taxon>
        <taxon>Oryzinae</taxon>
        <taxon>Oryza</taxon>
        <taxon>Oryza sativa</taxon>
    </lineage>
</organism>
<reference evidence="4" key="1">
    <citation type="journal article" date="2005" name="Nature">
        <title>The map-based sequence of the rice genome.</title>
        <authorList>
            <consortium name="International rice genome sequencing project (IRGSP)"/>
            <person name="Matsumoto T."/>
            <person name="Wu J."/>
            <person name="Kanamori H."/>
            <person name="Katayose Y."/>
            <person name="Fujisawa M."/>
            <person name="Namiki N."/>
            <person name="Mizuno H."/>
            <person name="Yamamoto K."/>
            <person name="Antonio B.A."/>
            <person name="Baba T."/>
            <person name="Sakata K."/>
            <person name="Nagamura Y."/>
            <person name="Aoki H."/>
            <person name="Arikawa K."/>
            <person name="Arita K."/>
            <person name="Bito T."/>
            <person name="Chiden Y."/>
            <person name="Fujitsuka N."/>
            <person name="Fukunaka R."/>
            <person name="Hamada M."/>
            <person name="Harada C."/>
            <person name="Hayashi A."/>
            <person name="Hijishita S."/>
            <person name="Honda M."/>
            <person name="Hosokawa S."/>
            <person name="Ichikawa Y."/>
            <person name="Idonuma A."/>
            <person name="Iijima M."/>
            <person name="Ikeda M."/>
            <person name="Ikeno M."/>
            <person name="Ito K."/>
            <person name="Ito S."/>
            <person name="Ito T."/>
            <person name="Ito Y."/>
            <person name="Ito Y."/>
            <person name="Iwabuchi A."/>
            <person name="Kamiya K."/>
            <person name="Karasawa W."/>
            <person name="Kurita K."/>
            <person name="Katagiri S."/>
            <person name="Kikuta A."/>
            <person name="Kobayashi H."/>
            <person name="Kobayashi N."/>
            <person name="Machita K."/>
            <person name="Maehara T."/>
            <person name="Masukawa M."/>
            <person name="Mizubayashi T."/>
            <person name="Mukai Y."/>
            <person name="Nagasaki H."/>
            <person name="Nagata Y."/>
            <person name="Naito S."/>
            <person name="Nakashima M."/>
            <person name="Nakama Y."/>
            <person name="Nakamichi Y."/>
            <person name="Nakamura M."/>
            <person name="Meguro A."/>
            <person name="Negishi M."/>
            <person name="Ohta I."/>
            <person name="Ohta T."/>
            <person name="Okamoto M."/>
            <person name="Ono N."/>
            <person name="Saji S."/>
            <person name="Sakaguchi M."/>
            <person name="Sakai K."/>
            <person name="Shibata M."/>
            <person name="Shimokawa T."/>
            <person name="Song J."/>
            <person name="Takazaki Y."/>
            <person name="Terasawa K."/>
            <person name="Tsugane M."/>
            <person name="Tsuji K."/>
            <person name="Ueda S."/>
            <person name="Waki K."/>
            <person name="Yamagata H."/>
            <person name="Yamamoto M."/>
            <person name="Yamamoto S."/>
            <person name="Yamane H."/>
            <person name="Yoshiki S."/>
            <person name="Yoshihara R."/>
            <person name="Yukawa K."/>
            <person name="Zhong H."/>
            <person name="Yano M."/>
            <person name="Yuan Q."/>
            <person name="Ouyang S."/>
            <person name="Liu J."/>
            <person name="Jones K.M."/>
            <person name="Gansberger K."/>
            <person name="Moffat K."/>
            <person name="Hill J."/>
            <person name="Bera J."/>
            <person name="Fadrosh D."/>
            <person name="Jin S."/>
            <person name="Johri S."/>
            <person name="Kim M."/>
            <person name="Overton L."/>
            <person name="Reardon M."/>
            <person name="Tsitrin T."/>
            <person name="Vuong H."/>
            <person name="Weaver B."/>
            <person name="Ciecko A."/>
            <person name="Tallon L."/>
            <person name="Jackson J."/>
            <person name="Pai G."/>
            <person name="Aken S.V."/>
            <person name="Utterback T."/>
            <person name="Reidmuller S."/>
            <person name="Feldblyum T."/>
            <person name="Hsiao J."/>
            <person name="Zismann V."/>
            <person name="Iobst S."/>
            <person name="de Vazeille A.R."/>
            <person name="Buell C.R."/>
            <person name="Ying K."/>
            <person name="Li Y."/>
            <person name="Lu T."/>
            <person name="Huang Y."/>
            <person name="Zhao Q."/>
            <person name="Feng Q."/>
            <person name="Zhang L."/>
            <person name="Zhu J."/>
            <person name="Weng Q."/>
            <person name="Mu J."/>
            <person name="Lu Y."/>
            <person name="Fan D."/>
            <person name="Liu Y."/>
            <person name="Guan J."/>
            <person name="Zhang Y."/>
            <person name="Yu S."/>
            <person name="Liu X."/>
            <person name="Zhang Y."/>
            <person name="Hong G."/>
            <person name="Han B."/>
            <person name="Choisne N."/>
            <person name="Demange N."/>
            <person name="Orjeda G."/>
            <person name="Samain S."/>
            <person name="Cattolico L."/>
            <person name="Pelletier E."/>
            <person name="Couloux A."/>
            <person name="Segurens B."/>
            <person name="Wincker P."/>
            <person name="D'Hont A."/>
            <person name="Scarpelli C."/>
            <person name="Weissenbach J."/>
            <person name="Salanoubat M."/>
            <person name="Quetier F."/>
            <person name="Yu Y."/>
            <person name="Kim H.R."/>
            <person name="Rambo T."/>
            <person name="Currie J."/>
            <person name="Collura K."/>
            <person name="Luo M."/>
            <person name="Yang T."/>
            <person name="Ammiraju J.S.S."/>
            <person name="Engler F."/>
            <person name="Soderlund C."/>
            <person name="Wing R.A."/>
            <person name="Palmer L.E."/>
            <person name="de la Bastide M."/>
            <person name="Spiegel L."/>
            <person name="Nascimento L."/>
            <person name="Zutavern T."/>
            <person name="O'Shaughnessy A."/>
            <person name="Dike S."/>
            <person name="Dedhia N."/>
            <person name="Preston R."/>
            <person name="Balija V."/>
            <person name="McCombie W.R."/>
            <person name="Chow T."/>
            <person name="Chen H."/>
            <person name="Chung M."/>
            <person name="Chen C."/>
            <person name="Shaw J."/>
            <person name="Wu H."/>
            <person name="Hsiao K."/>
            <person name="Chao Y."/>
            <person name="Chu M."/>
            <person name="Cheng C."/>
            <person name="Hour A."/>
            <person name="Lee P."/>
            <person name="Lin S."/>
            <person name="Lin Y."/>
            <person name="Liou J."/>
            <person name="Liu S."/>
            <person name="Hsing Y."/>
            <person name="Raghuvanshi S."/>
            <person name="Mohanty A."/>
            <person name="Bharti A.K."/>
            <person name="Gaur A."/>
            <person name="Gupta V."/>
            <person name="Kumar D."/>
            <person name="Ravi V."/>
            <person name="Vij S."/>
            <person name="Kapur A."/>
            <person name="Khurana P."/>
            <person name="Khurana P."/>
            <person name="Khurana J.P."/>
            <person name="Tyagi A.K."/>
            <person name="Gaikwad K."/>
            <person name="Singh A."/>
            <person name="Dalal V."/>
            <person name="Srivastava S."/>
            <person name="Dixit A."/>
            <person name="Pal A.K."/>
            <person name="Ghazi I.A."/>
            <person name="Yadav M."/>
            <person name="Pandit A."/>
            <person name="Bhargava A."/>
            <person name="Sureshbabu K."/>
            <person name="Batra K."/>
            <person name="Sharma T.R."/>
            <person name="Mohapatra T."/>
            <person name="Singh N.K."/>
            <person name="Messing J."/>
            <person name="Nelson A.B."/>
            <person name="Fuks G."/>
            <person name="Kavchok S."/>
            <person name="Keizer G."/>
            <person name="Linton E."/>
            <person name="Llaca V."/>
            <person name="Song R."/>
            <person name="Tanyolac B."/>
            <person name="Young S."/>
            <person name="Ho-Il K."/>
            <person name="Hahn J.H."/>
            <person name="Sangsakoo G."/>
            <person name="Vanavichit A."/>
            <person name="de Mattos Luiz.A.T."/>
            <person name="Zimmer P.D."/>
            <person name="Malone G."/>
            <person name="Dellagostin O."/>
            <person name="de Oliveira A.C."/>
            <person name="Bevan M."/>
            <person name="Bancroft I."/>
            <person name="Minx P."/>
            <person name="Cordum H."/>
            <person name="Wilson R."/>
            <person name="Cheng Z."/>
            <person name="Jin W."/>
            <person name="Jiang J."/>
            <person name="Leong S.A."/>
            <person name="Iwama H."/>
            <person name="Gojobori T."/>
            <person name="Itoh T."/>
            <person name="Niimura Y."/>
            <person name="Fujii Y."/>
            <person name="Habara T."/>
            <person name="Sakai H."/>
            <person name="Sato Y."/>
            <person name="Wilson G."/>
            <person name="Kumar K."/>
            <person name="McCouch S."/>
            <person name="Juretic N."/>
            <person name="Hoen D."/>
            <person name="Wright S."/>
            <person name="Bruskiewich R."/>
            <person name="Bureau T."/>
            <person name="Miyao A."/>
            <person name="Hirochika H."/>
            <person name="Nishikawa T."/>
            <person name="Kadowaki K."/>
            <person name="Sugiura M."/>
            <person name="Burr B."/>
            <person name="Sasaki T."/>
        </authorList>
    </citation>
    <scope>NUCLEOTIDE SEQUENCE [LARGE SCALE GENOMIC DNA]</scope>
    <source>
        <strain evidence="4">cv. Nipponbare</strain>
    </source>
</reference>
<dbReference type="Gramene" id="Os01t0649566-00">
    <property type="protein sequence ID" value="Os01t0649566-00"/>
    <property type="gene ID" value="Os01g0649566"/>
</dbReference>
<dbReference type="EMBL" id="AP014957">
    <property type="protein sequence ID" value="BAS73431.1"/>
    <property type="molecule type" value="Genomic_DNA"/>
</dbReference>
<reference evidence="3" key="2">
    <citation type="journal article" date="2013" name="Plant Cell Physiol.">
        <title>Rice Annotation Project Database (RAP-DB): an integrative and interactive database for rice genomics.</title>
        <authorList>
            <person name="Sakai H."/>
            <person name="Lee S.S."/>
            <person name="Tanaka T."/>
            <person name="Numa H."/>
            <person name="Kim J."/>
            <person name="Kawahara Y."/>
            <person name="Wakimoto H."/>
            <person name="Yang C.C."/>
            <person name="Iwamoto M."/>
            <person name="Abe T."/>
            <person name="Yamada Y."/>
            <person name="Muto A."/>
            <person name="Inokuchi H."/>
            <person name="Ikemura T."/>
            <person name="Matsumoto T."/>
            <person name="Sasaki T."/>
            <person name="Itoh T."/>
        </authorList>
    </citation>
    <scope>NUCLEOTIDE SEQUENCE</scope>
</reference>
<evidence type="ECO:0000313" key="2">
    <source>
        <dbReference type="EMBL" id="BAS72545.1"/>
    </source>
</evidence>